<dbReference type="HAMAP" id="MF_01925">
    <property type="entry name" value="P5C_reductase"/>
    <property type="match status" value="1"/>
</dbReference>
<dbReference type="Pfam" id="PF14748">
    <property type="entry name" value="P5CR_dimer"/>
    <property type="match status" value="1"/>
</dbReference>
<reference evidence="8" key="1">
    <citation type="submission" date="2023-03" db="EMBL/GenBank/DDBJ databases">
        <title>Mating type loci evolution in Malassezia.</title>
        <authorList>
            <person name="Coelho M.A."/>
        </authorList>
    </citation>
    <scope>NUCLEOTIDE SEQUENCE</scope>
    <source>
        <strain evidence="8">CBS 9431</strain>
    </source>
</reference>
<proteinExistence type="inferred from homology"/>
<evidence type="ECO:0000313" key="8">
    <source>
        <dbReference type="EMBL" id="WFD39236.1"/>
    </source>
</evidence>
<dbReference type="Proteomes" id="UP001217754">
    <property type="component" value="Chromosome 3"/>
</dbReference>
<dbReference type="PIRSF" id="PIRSF000193">
    <property type="entry name" value="Pyrrol-5-carb_rd"/>
    <property type="match status" value="1"/>
</dbReference>
<evidence type="ECO:0000256" key="3">
    <source>
        <dbReference type="ARBA" id="ARBA00023002"/>
    </source>
</evidence>
<sequence length="302" mass="32167">MSGQSTMAVLGCGTMGTAILSGVLDCRASQKDGDVEVKKPTNDELTEEDIVPLPEKYIATVNRIESQRRLKKTFEEANYDVEVLQGSNVEAVQRADIVLLGCKPQMLPVILKEEGMQEALKDKLLISIAAGVTIAQIEKMAPTARVVRAMPNTPSKIREGMTVVSRLPKNSPPSDRALLNTIFSAVGRCSFMDEKHFDACTALAGSGPAFTTLFLEAMTDGGVMMGLPRAEALELAAQTIQGAARMVLQTGRHPAAIKDSVTTPGGCTIAGLLQMEDGRLRSTVARSIQTAAEHAAGLGKDK</sequence>
<comment type="similarity">
    <text evidence="1 5">Belongs to the pyrroline-5-carboxylate reductase family.</text>
</comment>
<dbReference type="Pfam" id="PF03807">
    <property type="entry name" value="F420_oxidored"/>
    <property type="match status" value="1"/>
</dbReference>
<dbReference type="InterPro" id="IPR029036">
    <property type="entry name" value="P5CR_dimer"/>
</dbReference>
<dbReference type="PROSITE" id="PS00521">
    <property type="entry name" value="P5CR"/>
    <property type="match status" value="1"/>
</dbReference>
<dbReference type="Gene3D" id="1.10.3730.10">
    <property type="entry name" value="ProC C-terminal domain-like"/>
    <property type="match status" value="1"/>
</dbReference>
<keyword evidence="3 5" id="KW-0560">Oxidoreductase</keyword>
<dbReference type="SUPFAM" id="SSF51735">
    <property type="entry name" value="NAD(P)-binding Rossmann-fold domains"/>
    <property type="match status" value="1"/>
</dbReference>
<dbReference type="SUPFAM" id="SSF48179">
    <property type="entry name" value="6-phosphogluconate dehydrogenase C-terminal domain-like"/>
    <property type="match status" value="1"/>
</dbReference>
<dbReference type="GeneID" id="85225858"/>
<evidence type="ECO:0000256" key="1">
    <source>
        <dbReference type="ARBA" id="ARBA00005525"/>
    </source>
</evidence>
<keyword evidence="2 4" id="KW-0521">NADP</keyword>
<comment type="pathway">
    <text evidence="5">Amino-acid biosynthesis; L-proline biosynthesis; L-proline from L-glutamate 5-semialdehyde: step 1/1.</text>
</comment>
<feature type="binding site" evidence="4">
    <location>
        <position position="88"/>
    </location>
    <ligand>
        <name>NADPH</name>
        <dbReference type="ChEBI" id="CHEBI:57783"/>
    </ligand>
</feature>
<keyword evidence="9" id="KW-1185">Reference proteome</keyword>
<protein>
    <recommendedName>
        <fullName evidence="5">Pyrroline-5-carboxylate reductase</fullName>
        <ecNumber evidence="5">1.5.1.2</ecNumber>
    </recommendedName>
</protein>
<evidence type="ECO:0000256" key="4">
    <source>
        <dbReference type="PIRSR" id="PIRSR000193-1"/>
    </source>
</evidence>
<dbReference type="Gene3D" id="3.40.50.720">
    <property type="entry name" value="NAD(P)-binding Rossmann-like Domain"/>
    <property type="match status" value="1"/>
</dbReference>
<name>A0AAF0F3M8_9BASI</name>
<feature type="domain" description="Pyrroline-5-carboxylate reductase dimerisation" evidence="7">
    <location>
        <begin position="194"/>
        <end position="296"/>
    </location>
</feature>
<evidence type="ECO:0000259" key="6">
    <source>
        <dbReference type="Pfam" id="PF03807"/>
    </source>
</evidence>
<dbReference type="FunFam" id="1.10.3730.10:FF:000001">
    <property type="entry name" value="Pyrroline-5-carboxylate reductase"/>
    <property type="match status" value="1"/>
</dbReference>
<dbReference type="NCBIfam" id="TIGR00112">
    <property type="entry name" value="proC"/>
    <property type="match status" value="1"/>
</dbReference>
<dbReference type="GO" id="GO:0055129">
    <property type="term" value="P:L-proline biosynthetic process"/>
    <property type="evidence" value="ECO:0007669"/>
    <property type="project" value="TreeGrafter"/>
</dbReference>
<evidence type="ECO:0000256" key="5">
    <source>
        <dbReference type="RuleBase" id="RU003903"/>
    </source>
</evidence>
<evidence type="ECO:0000313" key="9">
    <source>
        <dbReference type="Proteomes" id="UP001217754"/>
    </source>
</evidence>
<dbReference type="InterPro" id="IPR000304">
    <property type="entry name" value="Pyrroline-COOH_reductase"/>
</dbReference>
<dbReference type="InterPro" id="IPR053790">
    <property type="entry name" value="P5CR-like_CS"/>
</dbReference>
<evidence type="ECO:0000259" key="7">
    <source>
        <dbReference type="Pfam" id="PF14748"/>
    </source>
</evidence>
<feature type="domain" description="Pyrroline-5-carboxylate reductase catalytic N-terminal" evidence="6">
    <location>
        <begin position="7"/>
        <end position="131"/>
    </location>
</feature>
<dbReference type="AlphaFoldDB" id="A0AAF0F3M8"/>
<dbReference type="PANTHER" id="PTHR11645:SF0">
    <property type="entry name" value="PYRROLINE-5-CARBOXYLATE REDUCTASE 3"/>
    <property type="match status" value="1"/>
</dbReference>
<gene>
    <name evidence="8" type="primary">PRO3</name>
    <name evidence="8" type="ORF">MJAP1_002207</name>
</gene>
<feature type="binding site" evidence="4">
    <location>
        <begin position="10"/>
        <end position="15"/>
    </location>
    <ligand>
        <name>NADP(+)</name>
        <dbReference type="ChEBI" id="CHEBI:58349"/>
    </ligand>
</feature>
<dbReference type="RefSeq" id="XP_060122133.1">
    <property type="nucleotide sequence ID" value="XM_060266150.1"/>
</dbReference>
<keyword evidence="5" id="KW-0028">Amino-acid biosynthesis</keyword>
<organism evidence="8 9">
    <name type="scientific">Malassezia japonica</name>
    <dbReference type="NCBI Taxonomy" id="223818"/>
    <lineage>
        <taxon>Eukaryota</taxon>
        <taxon>Fungi</taxon>
        <taxon>Dikarya</taxon>
        <taxon>Basidiomycota</taxon>
        <taxon>Ustilaginomycotina</taxon>
        <taxon>Malasseziomycetes</taxon>
        <taxon>Malasseziales</taxon>
        <taxon>Malasseziaceae</taxon>
        <taxon>Malassezia</taxon>
    </lineage>
</organism>
<dbReference type="PANTHER" id="PTHR11645">
    <property type="entry name" value="PYRROLINE-5-CARBOXYLATE REDUCTASE"/>
    <property type="match status" value="1"/>
</dbReference>
<dbReference type="EC" id="1.5.1.2" evidence="5"/>
<dbReference type="GO" id="GO:0004735">
    <property type="term" value="F:pyrroline-5-carboxylate reductase activity"/>
    <property type="evidence" value="ECO:0007669"/>
    <property type="project" value="UniProtKB-EC"/>
</dbReference>
<comment type="catalytic activity">
    <reaction evidence="5">
        <text>L-proline + NADP(+) = (S)-1-pyrroline-5-carboxylate + NADPH + 2 H(+)</text>
        <dbReference type="Rhea" id="RHEA:14109"/>
        <dbReference type="ChEBI" id="CHEBI:15378"/>
        <dbReference type="ChEBI" id="CHEBI:17388"/>
        <dbReference type="ChEBI" id="CHEBI:57783"/>
        <dbReference type="ChEBI" id="CHEBI:58349"/>
        <dbReference type="ChEBI" id="CHEBI:60039"/>
        <dbReference type="EC" id="1.5.1.2"/>
    </reaction>
</comment>
<evidence type="ECO:0000256" key="2">
    <source>
        <dbReference type="ARBA" id="ARBA00022857"/>
    </source>
</evidence>
<dbReference type="InterPro" id="IPR036291">
    <property type="entry name" value="NAD(P)-bd_dom_sf"/>
</dbReference>
<dbReference type="EMBL" id="CP119960">
    <property type="protein sequence ID" value="WFD39236.1"/>
    <property type="molecule type" value="Genomic_DNA"/>
</dbReference>
<accession>A0AAF0F3M8</accession>
<dbReference type="InterPro" id="IPR028939">
    <property type="entry name" value="P5C_Rdtase_cat_N"/>
</dbReference>
<dbReference type="InterPro" id="IPR008927">
    <property type="entry name" value="6-PGluconate_DH-like_C_sf"/>
</dbReference>
<keyword evidence="5" id="KW-0641">Proline biosynthesis</keyword>